<protein>
    <submittedName>
        <fullName evidence="4">Diguanylate cyclase</fullName>
    </submittedName>
</protein>
<accession>A0A1J0VIS0</accession>
<feature type="domain" description="PAS" evidence="2">
    <location>
        <begin position="11"/>
        <end position="75"/>
    </location>
</feature>
<dbReference type="InterPro" id="IPR000014">
    <property type="entry name" value="PAS"/>
</dbReference>
<comment type="cofactor">
    <cofactor evidence="1">
        <name>Mg(2+)</name>
        <dbReference type="ChEBI" id="CHEBI:18420"/>
    </cofactor>
</comment>
<dbReference type="Gene3D" id="3.30.450.40">
    <property type="match status" value="1"/>
</dbReference>
<evidence type="ECO:0000259" key="2">
    <source>
        <dbReference type="PROSITE" id="PS50112"/>
    </source>
</evidence>
<dbReference type="SMART" id="SM00267">
    <property type="entry name" value="GGDEF"/>
    <property type="match status" value="1"/>
</dbReference>
<evidence type="ECO:0000313" key="4">
    <source>
        <dbReference type="EMBL" id="APE31903.1"/>
    </source>
</evidence>
<gene>
    <name evidence="4" type="ORF">BOX17_13635</name>
</gene>
<dbReference type="Pfam" id="PF00989">
    <property type="entry name" value="PAS"/>
    <property type="match status" value="1"/>
</dbReference>
<evidence type="ECO:0000259" key="3">
    <source>
        <dbReference type="PROSITE" id="PS50887"/>
    </source>
</evidence>
<dbReference type="SUPFAM" id="SSF55073">
    <property type="entry name" value="Nucleotide cyclase"/>
    <property type="match status" value="1"/>
</dbReference>
<reference evidence="5" key="1">
    <citation type="submission" date="2016-11" db="EMBL/GenBank/DDBJ databases">
        <title>Halolamina sediminis sp. nov., an extremely halophilic archaeon isolated from solar salt.</title>
        <authorList>
            <person name="Koh H.-W."/>
            <person name="Rani S."/>
            <person name="Park S.-J."/>
        </authorList>
    </citation>
    <scope>NUCLEOTIDE SEQUENCE [LARGE SCALE GENOMIC DNA]</scope>
    <source>
        <strain evidence="5">Hb3</strain>
    </source>
</reference>
<dbReference type="InterPro" id="IPR003018">
    <property type="entry name" value="GAF"/>
</dbReference>
<name>A0A1J0VIS0_9GAMM</name>
<dbReference type="PROSITE" id="PS50112">
    <property type="entry name" value="PAS"/>
    <property type="match status" value="1"/>
</dbReference>
<dbReference type="NCBIfam" id="TIGR00254">
    <property type="entry name" value="GGDEF"/>
    <property type="match status" value="1"/>
</dbReference>
<dbReference type="PANTHER" id="PTHR46663:SF3">
    <property type="entry name" value="SLL0267 PROTEIN"/>
    <property type="match status" value="1"/>
</dbReference>
<dbReference type="CDD" id="cd00130">
    <property type="entry name" value="PAS"/>
    <property type="match status" value="1"/>
</dbReference>
<dbReference type="Gene3D" id="3.30.70.270">
    <property type="match status" value="1"/>
</dbReference>
<dbReference type="InterPro" id="IPR052163">
    <property type="entry name" value="DGC-Regulatory_Protein"/>
</dbReference>
<dbReference type="EMBL" id="CP018139">
    <property type="protein sequence ID" value="APE31903.1"/>
    <property type="molecule type" value="Genomic_DNA"/>
</dbReference>
<feature type="domain" description="GGDEF" evidence="3">
    <location>
        <begin position="305"/>
        <end position="431"/>
    </location>
</feature>
<dbReference type="GO" id="GO:0006355">
    <property type="term" value="P:regulation of DNA-templated transcription"/>
    <property type="evidence" value="ECO:0007669"/>
    <property type="project" value="InterPro"/>
</dbReference>
<dbReference type="SMART" id="SM00091">
    <property type="entry name" value="PAS"/>
    <property type="match status" value="1"/>
</dbReference>
<evidence type="ECO:0000256" key="1">
    <source>
        <dbReference type="ARBA" id="ARBA00001946"/>
    </source>
</evidence>
<dbReference type="Proteomes" id="UP000181985">
    <property type="component" value="Chromosome"/>
</dbReference>
<dbReference type="SMART" id="SM00065">
    <property type="entry name" value="GAF"/>
    <property type="match status" value="1"/>
</dbReference>
<dbReference type="Pfam" id="PF00990">
    <property type="entry name" value="GGDEF"/>
    <property type="match status" value="1"/>
</dbReference>
<evidence type="ECO:0000313" key="5">
    <source>
        <dbReference type="Proteomes" id="UP000181985"/>
    </source>
</evidence>
<dbReference type="Pfam" id="PF01590">
    <property type="entry name" value="GAF"/>
    <property type="match status" value="1"/>
</dbReference>
<dbReference type="InterPro" id="IPR013767">
    <property type="entry name" value="PAS_fold"/>
</dbReference>
<sequence length="431" mass="48592">MNQHDLMVPTEMMDLLPDTICMVDAQGRYVFVSAACERLLGYTQAELVGSNMIDLVHPEDREETLAAASEIMGGQFKMHFQNRYVRKDGRIVHIMWSARWSEDNCLRLAVARDITELKHAERMQGAIYRISEAAHDADRLADLYPHVHRIIGELLPAENFFVVLSDPALERISFPYFVDEREGDPGVQKLDARPRIAEVIRTGKPLLAPASSDHPDWLGVPLMTRSGVMGALVLKTYAEGVHYSGEDRELLQFVSTQVATAIERKQAESRLHHMAHYDPLTDLPNRTLFNDRFEMALLRAHRFGEQLALLVLDLDLFKHINDTLGHAVGDQVLRQVSRRLEHCLRTMDTVGRIGGDEFTVLLTDIQGSDDVDLIVEKIRAVLDQPLDLDGRPLVVSASIGSALYPEHGENIDQLFNHADAGMYTMKRRVAS</sequence>
<dbReference type="RefSeq" id="WP_071945490.1">
    <property type="nucleotide sequence ID" value="NZ_CP018139.1"/>
</dbReference>
<dbReference type="InterPro" id="IPR035965">
    <property type="entry name" value="PAS-like_dom_sf"/>
</dbReference>
<keyword evidence="5" id="KW-1185">Reference proteome</keyword>
<dbReference type="Gene3D" id="3.30.450.20">
    <property type="entry name" value="PAS domain"/>
    <property type="match status" value="1"/>
</dbReference>
<dbReference type="InterPro" id="IPR029016">
    <property type="entry name" value="GAF-like_dom_sf"/>
</dbReference>
<dbReference type="GO" id="GO:0003824">
    <property type="term" value="F:catalytic activity"/>
    <property type="evidence" value="ECO:0007669"/>
    <property type="project" value="UniProtKB-ARBA"/>
</dbReference>
<dbReference type="FunFam" id="3.30.70.270:FF:000001">
    <property type="entry name" value="Diguanylate cyclase domain protein"/>
    <property type="match status" value="1"/>
</dbReference>
<dbReference type="InterPro" id="IPR043128">
    <property type="entry name" value="Rev_trsase/Diguanyl_cyclase"/>
</dbReference>
<dbReference type="NCBIfam" id="TIGR00229">
    <property type="entry name" value="sensory_box"/>
    <property type="match status" value="1"/>
</dbReference>
<proteinExistence type="predicted"/>
<dbReference type="InterPro" id="IPR000160">
    <property type="entry name" value="GGDEF_dom"/>
</dbReference>
<dbReference type="CDD" id="cd01949">
    <property type="entry name" value="GGDEF"/>
    <property type="match status" value="1"/>
</dbReference>
<dbReference type="PANTHER" id="PTHR46663">
    <property type="entry name" value="DIGUANYLATE CYCLASE DGCT-RELATED"/>
    <property type="match status" value="1"/>
</dbReference>
<dbReference type="SUPFAM" id="SSF55785">
    <property type="entry name" value="PYP-like sensor domain (PAS domain)"/>
    <property type="match status" value="1"/>
</dbReference>
<organism evidence="4 5">
    <name type="scientific">Halomonas aestuarii</name>
    <dbReference type="NCBI Taxonomy" id="1897729"/>
    <lineage>
        <taxon>Bacteria</taxon>
        <taxon>Pseudomonadati</taxon>
        <taxon>Pseudomonadota</taxon>
        <taxon>Gammaproteobacteria</taxon>
        <taxon>Oceanospirillales</taxon>
        <taxon>Halomonadaceae</taxon>
        <taxon>Halomonas</taxon>
    </lineage>
</organism>
<dbReference type="PROSITE" id="PS50887">
    <property type="entry name" value="GGDEF"/>
    <property type="match status" value="1"/>
</dbReference>
<dbReference type="AlphaFoldDB" id="A0A1J0VIS0"/>
<dbReference type="InterPro" id="IPR029787">
    <property type="entry name" value="Nucleotide_cyclase"/>
</dbReference>
<dbReference type="SUPFAM" id="SSF55781">
    <property type="entry name" value="GAF domain-like"/>
    <property type="match status" value="1"/>
</dbReference>
<dbReference type="KEGG" id="hsi:BOX17_13635"/>